<dbReference type="EMBL" id="BSOH01000040">
    <property type="protein sequence ID" value="GLR20207.1"/>
    <property type="molecule type" value="Genomic_DNA"/>
</dbReference>
<proteinExistence type="predicted"/>
<gene>
    <name evidence="1" type="ORF">GCM10007940_48230</name>
</gene>
<dbReference type="AlphaFoldDB" id="A0AA37SU16"/>
<accession>A0AA37SU16</accession>
<dbReference type="RefSeq" id="WP_235295247.1">
    <property type="nucleotide sequence ID" value="NZ_BSOH01000040.1"/>
</dbReference>
<sequence length="210" mass="24066">MKNSIKFLAVVMLCSISQFRSYSQTKSSQLKFLDENGKEIGVGGTWNRDNRKKMLNSAFIVKNEKTIQYASSFDFHGWSYYQIPVEVPQNTKLIKIDLTEVDIVSAPDLSGNSPYFFIYFVTDKQINTFREFRKMLKGKGPTVYKRWPTGSKHGGNVSSIPSTVLELNPSLSEEYSGKIIFFGYMITDSWKQRSLVCSMINPIITFEIEE</sequence>
<keyword evidence="2" id="KW-1185">Reference proteome</keyword>
<organism evidence="1 2">
    <name type="scientific">Portibacter lacus</name>
    <dbReference type="NCBI Taxonomy" id="1099794"/>
    <lineage>
        <taxon>Bacteria</taxon>
        <taxon>Pseudomonadati</taxon>
        <taxon>Bacteroidota</taxon>
        <taxon>Saprospiria</taxon>
        <taxon>Saprospirales</taxon>
        <taxon>Haliscomenobacteraceae</taxon>
        <taxon>Portibacter</taxon>
    </lineage>
</organism>
<protein>
    <submittedName>
        <fullName evidence="1">Uncharacterized protein</fullName>
    </submittedName>
</protein>
<evidence type="ECO:0000313" key="1">
    <source>
        <dbReference type="EMBL" id="GLR20207.1"/>
    </source>
</evidence>
<reference evidence="1" key="1">
    <citation type="journal article" date="2014" name="Int. J. Syst. Evol. Microbiol.">
        <title>Complete genome sequence of Corynebacterium casei LMG S-19264T (=DSM 44701T), isolated from a smear-ripened cheese.</title>
        <authorList>
            <consortium name="US DOE Joint Genome Institute (JGI-PGF)"/>
            <person name="Walter F."/>
            <person name="Albersmeier A."/>
            <person name="Kalinowski J."/>
            <person name="Ruckert C."/>
        </authorList>
    </citation>
    <scope>NUCLEOTIDE SEQUENCE</scope>
    <source>
        <strain evidence="1">NBRC 108769</strain>
    </source>
</reference>
<comment type="caution">
    <text evidence="1">The sequence shown here is derived from an EMBL/GenBank/DDBJ whole genome shotgun (WGS) entry which is preliminary data.</text>
</comment>
<name>A0AA37SU16_9BACT</name>
<evidence type="ECO:0000313" key="2">
    <source>
        <dbReference type="Proteomes" id="UP001156666"/>
    </source>
</evidence>
<reference evidence="1" key="2">
    <citation type="submission" date="2023-01" db="EMBL/GenBank/DDBJ databases">
        <title>Draft genome sequence of Portibacter lacus strain NBRC 108769.</title>
        <authorList>
            <person name="Sun Q."/>
            <person name="Mori K."/>
        </authorList>
    </citation>
    <scope>NUCLEOTIDE SEQUENCE</scope>
    <source>
        <strain evidence="1">NBRC 108769</strain>
    </source>
</reference>
<dbReference type="Proteomes" id="UP001156666">
    <property type="component" value="Unassembled WGS sequence"/>
</dbReference>